<name>A0A4P7LMQ8_9BURK</name>
<dbReference type="KEGG" id="cox:E0W60_34230"/>
<organism evidence="1 2">
    <name type="scientific">Cupriavidus oxalaticus</name>
    <dbReference type="NCBI Taxonomy" id="96344"/>
    <lineage>
        <taxon>Bacteria</taxon>
        <taxon>Pseudomonadati</taxon>
        <taxon>Pseudomonadota</taxon>
        <taxon>Betaproteobacteria</taxon>
        <taxon>Burkholderiales</taxon>
        <taxon>Burkholderiaceae</taxon>
        <taxon>Cupriavidus</taxon>
    </lineage>
</organism>
<geneLocation type="plasmid" evidence="1">
    <name>unnamed3</name>
</geneLocation>
<gene>
    <name evidence="1" type="ORF">E0W60_34230</name>
</gene>
<dbReference type="EMBL" id="CP038638">
    <property type="protein sequence ID" value="QBY56119.1"/>
    <property type="molecule type" value="Genomic_DNA"/>
</dbReference>
<dbReference type="RefSeq" id="WP_135707284.1">
    <property type="nucleotide sequence ID" value="NZ_CP038638.1"/>
</dbReference>
<accession>A0A4P7LMQ8</accession>
<keyword evidence="1" id="KW-0614">Plasmid</keyword>
<protein>
    <submittedName>
        <fullName evidence="1">Uncharacterized protein</fullName>
    </submittedName>
</protein>
<evidence type="ECO:0000313" key="2">
    <source>
        <dbReference type="Proteomes" id="UP000295294"/>
    </source>
</evidence>
<dbReference type="AlphaFoldDB" id="A0A4P7LMQ8"/>
<sequence>MEAELSRTELAKAQLRLEAMPRLQEELAAVRAALEAERGARAEADRVAAVARAMQEGETKALVKAEKELTAAHAELEKRQRISMA</sequence>
<evidence type="ECO:0000313" key="1">
    <source>
        <dbReference type="EMBL" id="QBY56119.1"/>
    </source>
</evidence>
<dbReference type="Proteomes" id="UP000295294">
    <property type="component" value="Plasmid unnamed3"/>
</dbReference>
<reference evidence="1 2" key="1">
    <citation type="submission" date="2019-03" db="EMBL/GenBank/DDBJ databases">
        <title>Efficiently degradation of phenoxyalkanoic acid herbicides by Cupriavidus oxalaticus strain X32.</title>
        <authorList>
            <person name="Sheng X."/>
        </authorList>
    </citation>
    <scope>NUCLEOTIDE SEQUENCE [LARGE SCALE GENOMIC DNA]</scope>
    <source>
        <strain evidence="1 2">X32</strain>
        <plasmid evidence="1 2">unnamed3</plasmid>
    </source>
</reference>
<proteinExistence type="predicted"/>